<keyword evidence="2" id="KW-1185">Reference proteome</keyword>
<proteinExistence type="predicted"/>
<evidence type="ECO:0008006" key="3">
    <source>
        <dbReference type="Google" id="ProtNLM"/>
    </source>
</evidence>
<evidence type="ECO:0000313" key="1">
    <source>
        <dbReference type="EMBL" id="KAK6764010.1"/>
    </source>
</evidence>
<comment type="caution">
    <text evidence="1">The sequence shown here is derived from an EMBL/GenBank/DDBJ whole genome shotgun (WGS) entry which is preliminary data.</text>
</comment>
<organism evidence="1 2">
    <name type="scientific">Necator americanus</name>
    <name type="common">Human hookworm</name>
    <dbReference type="NCBI Taxonomy" id="51031"/>
    <lineage>
        <taxon>Eukaryota</taxon>
        <taxon>Metazoa</taxon>
        <taxon>Ecdysozoa</taxon>
        <taxon>Nematoda</taxon>
        <taxon>Chromadorea</taxon>
        <taxon>Rhabditida</taxon>
        <taxon>Rhabditina</taxon>
        <taxon>Rhabditomorpha</taxon>
        <taxon>Strongyloidea</taxon>
        <taxon>Ancylostomatidae</taxon>
        <taxon>Bunostominae</taxon>
        <taxon>Necator</taxon>
    </lineage>
</organism>
<accession>A0ABR1ENN8</accession>
<dbReference type="EMBL" id="JAVFWL010000006">
    <property type="protein sequence ID" value="KAK6764010.1"/>
    <property type="molecule type" value="Genomic_DNA"/>
</dbReference>
<sequence>MLLLFLIDLTLLLASEDLVCHPFLSEFSMLRFRITADLQYIELAATERMPKQCPSYEGNEDCLLWSFSTQHNVTSG</sequence>
<evidence type="ECO:0000313" key="2">
    <source>
        <dbReference type="Proteomes" id="UP001303046"/>
    </source>
</evidence>
<gene>
    <name evidence="1" type="primary">Necator_chrX.g24535</name>
    <name evidence="1" type="ORF">RB195_024370</name>
</gene>
<dbReference type="Proteomes" id="UP001303046">
    <property type="component" value="Unassembled WGS sequence"/>
</dbReference>
<protein>
    <recommendedName>
        <fullName evidence="3">Secreted protein</fullName>
    </recommendedName>
</protein>
<reference evidence="1 2" key="1">
    <citation type="submission" date="2023-08" db="EMBL/GenBank/DDBJ databases">
        <title>A Necator americanus chromosomal reference genome.</title>
        <authorList>
            <person name="Ilik V."/>
            <person name="Petrzelkova K.J."/>
            <person name="Pardy F."/>
            <person name="Fuh T."/>
            <person name="Niatou-Singa F.S."/>
            <person name="Gouil Q."/>
            <person name="Baker L."/>
            <person name="Ritchie M.E."/>
            <person name="Jex A.R."/>
            <person name="Gazzola D."/>
            <person name="Li H."/>
            <person name="Toshio Fujiwara R."/>
            <person name="Zhan B."/>
            <person name="Aroian R.V."/>
            <person name="Pafco B."/>
            <person name="Schwarz E.M."/>
        </authorList>
    </citation>
    <scope>NUCLEOTIDE SEQUENCE [LARGE SCALE GENOMIC DNA]</scope>
    <source>
        <strain evidence="1 2">Aroian</strain>
        <tissue evidence="1">Whole animal</tissue>
    </source>
</reference>
<name>A0ABR1ENN8_NECAM</name>